<dbReference type="EMBL" id="FXYD01000001">
    <property type="protein sequence ID" value="SMX31759.1"/>
    <property type="molecule type" value="Genomic_DNA"/>
</dbReference>
<protein>
    <submittedName>
        <fullName evidence="2">Uncharacterized protein</fullName>
    </submittedName>
</protein>
<dbReference type="Proteomes" id="UP000203464">
    <property type="component" value="Unassembled WGS sequence"/>
</dbReference>
<accession>A0A238JM64</accession>
<gene>
    <name evidence="2" type="ORF">OCA8868_00512</name>
</gene>
<keyword evidence="3" id="KW-1185">Reference proteome</keyword>
<feature type="chain" id="PRO_5012037086" evidence="1">
    <location>
        <begin position="24"/>
        <end position="130"/>
    </location>
</feature>
<evidence type="ECO:0000313" key="3">
    <source>
        <dbReference type="Proteomes" id="UP000203464"/>
    </source>
</evidence>
<dbReference type="RefSeq" id="WP_093994962.1">
    <property type="nucleotide sequence ID" value="NZ_FXYD01000001.1"/>
</dbReference>
<dbReference type="AlphaFoldDB" id="A0A238JM64"/>
<sequence length="130" mass="14020">MKLKLIKGVVLAGIFLGAMPAAADNYAARHIALTEAFTREMSRVGGGDQSWTVPTEMAVKMTCAIGELERRRGVPVVEEYLRWSAWAVEEAGKLQGVEGFGTLISQIHIRSGIDFDDDLGPITDVCGIGL</sequence>
<reference evidence="3" key="1">
    <citation type="submission" date="2017-05" db="EMBL/GenBank/DDBJ databases">
        <authorList>
            <person name="Rodrigo-Torres L."/>
            <person name="Arahal R. D."/>
            <person name="Lucena T."/>
        </authorList>
    </citation>
    <scope>NUCLEOTIDE SEQUENCE [LARGE SCALE GENOMIC DNA]</scope>
    <source>
        <strain evidence="3">CECT 8868</strain>
    </source>
</reference>
<name>A0A238JM64_9RHOB</name>
<evidence type="ECO:0000256" key="1">
    <source>
        <dbReference type="SAM" id="SignalP"/>
    </source>
</evidence>
<organism evidence="2 3">
    <name type="scientific">Octadecabacter ascidiaceicola</name>
    <dbReference type="NCBI Taxonomy" id="1655543"/>
    <lineage>
        <taxon>Bacteria</taxon>
        <taxon>Pseudomonadati</taxon>
        <taxon>Pseudomonadota</taxon>
        <taxon>Alphaproteobacteria</taxon>
        <taxon>Rhodobacterales</taxon>
        <taxon>Roseobacteraceae</taxon>
        <taxon>Octadecabacter</taxon>
    </lineage>
</organism>
<evidence type="ECO:0000313" key="2">
    <source>
        <dbReference type="EMBL" id="SMX31759.1"/>
    </source>
</evidence>
<proteinExistence type="predicted"/>
<dbReference type="OrthoDB" id="7725828at2"/>
<feature type="signal peptide" evidence="1">
    <location>
        <begin position="1"/>
        <end position="23"/>
    </location>
</feature>
<keyword evidence="1" id="KW-0732">Signal</keyword>